<keyword evidence="3" id="KW-1185">Reference proteome</keyword>
<name>A0ABU8XID0_9BURK</name>
<feature type="transmembrane region" description="Helical" evidence="1">
    <location>
        <begin position="7"/>
        <end position="28"/>
    </location>
</feature>
<reference evidence="2 3" key="1">
    <citation type="submission" date="2024-03" db="EMBL/GenBank/DDBJ databases">
        <title>Novel species of the genus Variovorax.</title>
        <authorList>
            <person name="Liu Q."/>
            <person name="Xin Y.-H."/>
        </authorList>
    </citation>
    <scope>NUCLEOTIDE SEQUENCE [LARGE SCALE GENOMIC DNA]</scope>
    <source>
        <strain evidence="2 3">KACC 18901</strain>
    </source>
</reference>
<evidence type="ECO:0000256" key="1">
    <source>
        <dbReference type="SAM" id="Phobius"/>
    </source>
</evidence>
<evidence type="ECO:0000313" key="2">
    <source>
        <dbReference type="EMBL" id="MEJ8859637.1"/>
    </source>
</evidence>
<sequence>MLVHARFISIWVAALIAGCVPLSLPYYVGDESVGRLTYNSCSLGAIPEGLVVSRADIELLIRVQPRREDEVVHVRYDIGKDHRAQLAGREVAIDLRDGSAPRIGKIGWIDLWDRVEEDGYVRLPARRAGLAAPDLLMDDSQLPTLPTGPRPFLAVRHYWVAAHVQTRHADRVWVKLPDLTVDGATIVFPEIRFERRLYVGLAPLNC</sequence>
<dbReference type="EMBL" id="JBBKZS010000033">
    <property type="protein sequence ID" value="MEJ8859637.1"/>
    <property type="molecule type" value="Genomic_DNA"/>
</dbReference>
<dbReference type="RefSeq" id="WP_340339674.1">
    <property type="nucleotide sequence ID" value="NZ_JBBKZS010000033.1"/>
</dbReference>
<dbReference type="PROSITE" id="PS51257">
    <property type="entry name" value="PROKAR_LIPOPROTEIN"/>
    <property type="match status" value="1"/>
</dbReference>
<keyword evidence="1" id="KW-0812">Transmembrane</keyword>
<proteinExistence type="predicted"/>
<evidence type="ECO:0008006" key="4">
    <source>
        <dbReference type="Google" id="ProtNLM"/>
    </source>
</evidence>
<accession>A0ABU8XID0</accession>
<keyword evidence="1" id="KW-0472">Membrane</keyword>
<protein>
    <recommendedName>
        <fullName evidence="4">DUF3261 domain-containing protein</fullName>
    </recommendedName>
</protein>
<keyword evidence="1" id="KW-1133">Transmembrane helix</keyword>
<dbReference type="Proteomes" id="UP001367030">
    <property type="component" value="Unassembled WGS sequence"/>
</dbReference>
<comment type="caution">
    <text evidence="2">The sequence shown here is derived from an EMBL/GenBank/DDBJ whole genome shotgun (WGS) entry which is preliminary data.</text>
</comment>
<gene>
    <name evidence="2" type="ORF">WKW79_34110</name>
</gene>
<evidence type="ECO:0000313" key="3">
    <source>
        <dbReference type="Proteomes" id="UP001367030"/>
    </source>
</evidence>
<organism evidence="2 3">
    <name type="scientific">Variovorax robiniae</name>
    <dbReference type="NCBI Taxonomy" id="1836199"/>
    <lineage>
        <taxon>Bacteria</taxon>
        <taxon>Pseudomonadati</taxon>
        <taxon>Pseudomonadota</taxon>
        <taxon>Betaproteobacteria</taxon>
        <taxon>Burkholderiales</taxon>
        <taxon>Comamonadaceae</taxon>
        <taxon>Variovorax</taxon>
    </lineage>
</organism>